<accession>A0A4Y7UCB3</accession>
<proteinExistence type="predicted"/>
<name>A0A4Y7UCB3_9FLAO</name>
<evidence type="ECO:0000256" key="1">
    <source>
        <dbReference type="SAM" id="Phobius"/>
    </source>
</evidence>
<keyword evidence="1" id="KW-1133">Transmembrane helix</keyword>
<dbReference type="EMBL" id="QWDN01000005">
    <property type="protein sequence ID" value="TEB43469.1"/>
    <property type="molecule type" value="Genomic_DNA"/>
</dbReference>
<organism evidence="2 3">
    <name type="scientific">Flavobacterium circumlabens</name>
    <dbReference type="NCBI Taxonomy" id="2133765"/>
    <lineage>
        <taxon>Bacteria</taxon>
        <taxon>Pseudomonadati</taxon>
        <taxon>Bacteroidota</taxon>
        <taxon>Flavobacteriia</taxon>
        <taxon>Flavobacteriales</taxon>
        <taxon>Flavobacteriaceae</taxon>
        <taxon>Flavobacterium</taxon>
    </lineage>
</organism>
<evidence type="ECO:0000313" key="3">
    <source>
        <dbReference type="Proteomes" id="UP000298340"/>
    </source>
</evidence>
<gene>
    <name evidence="2" type="ORF">D0809_15005</name>
</gene>
<sequence length="98" mass="11206">MPEIELKKIIQQTIRFLLTIGLLILVYRGKNWARILSVILFSLGILGAIIGLITIKTAPVNKTPLIVMILVYSIAVYHFWFSKSFKAFFDYQGMITKT</sequence>
<dbReference type="AlphaFoldDB" id="A0A4Y7UCB3"/>
<protein>
    <submittedName>
        <fullName evidence="2">Uncharacterized protein</fullName>
    </submittedName>
</protein>
<keyword evidence="1" id="KW-0472">Membrane</keyword>
<keyword evidence="1" id="KW-0812">Transmembrane</keyword>
<evidence type="ECO:0000313" key="2">
    <source>
        <dbReference type="EMBL" id="TEB43469.1"/>
    </source>
</evidence>
<feature type="transmembrane region" description="Helical" evidence="1">
    <location>
        <begin position="12"/>
        <end position="29"/>
    </location>
</feature>
<reference evidence="2 3" key="1">
    <citation type="journal article" date="2018" name="Syst. Appl. Microbiol.">
        <title>Flavobacterium circumlabens sp. nov. and Flavobacterium cupreum sp. nov., two psychrotrophic species isolated from Antarctic environmental samples.</title>
        <authorList>
            <person name="Kralova S."/>
            <person name="Busse H.J."/>
            <person name="Svec P."/>
            <person name="Maslanova I."/>
            <person name="Stankova E."/>
            <person name="Bartak M."/>
            <person name="Sedlacek I."/>
        </authorList>
    </citation>
    <scope>NUCLEOTIDE SEQUENCE [LARGE SCALE GENOMIC DNA]</scope>
    <source>
        <strain evidence="2 3">CCM 8828</strain>
    </source>
</reference>
<feature type="transmembrane region" description="Helical" evidence="1">
    <location>
        <begin position="65"/>
        <end position="81"/>
    </location>
</feature>
<feature type="transmembrane region" description="Helical" evidence="1">
    <location>
        <begin position="35"/>
        <end position="53"/>
    </location>
</feature>
<dbReference type="Proteomes" id="UP000298340">
    <property type="component" value="Unassembled WGS sequence"/>
</dbReference>
<comment type="caution">
    <text evidence="2">The sequence shown here is derived from an EMBL/GenBank/DDBJ whole genome shotgun (WGS) entry which is preliminary data.</text>
</comment>